<keyword evidence="2" id="KW-1185">Reference proteome</keyword>
<proteinExistence type="predicted"/>
<dbReference type="EMBL" id="CM043030">
    <property type="protein sequence ID" value="KAI4584979.1"/>
    <property type="molecule type" value="Genomic_DNA"/>
</dbReference>
<protein>
    <submittedName>
        <fullName evidence="1">Uncharacterized protein</fullName>
    </submittedName>
</protein>
<accession>A0ACB9V5W3</accession>
<evidence type="ECO:0000313" key="2">
    <source>
        <dbReference type="Proteomes" id="UP001057279"/>
    </source>
</evidence>
<name>A0ACB9V5W3_9CETA</name>
<comment type="caution">
    <text evidence="1">The sequence shown here is derived from an EMBL/GenBank/DDBJ whole genome shotgun (WGS) entry which is preliminary data.</text>
</comment>
<gene>
    <name evidence="1" type="ORF">MJG53_006513</name>
</gene>
<dbReference type="Proteomes" id="UP001057279">
    <property type="component" value="Linkage Group LG05"/>
</dbReference>
<evidence type="ECO:0000313" key="1">
    <source>
        <dbReference type="EMBL" id="KAI4584979.1"/>
    </source>
</evidence>
<organism evidence="1 2">
    <name type="scientific">Ovis ammon polii x Ovis aries</name>
    <dbReference type="NCBI Taxonomy" id="2918886"/>
    <lineage>
        <taxon>Eukaryota</taxon>
        <taxon>Metazoa</taxon>
        <taxon>Chordata</taxon>
        <taxon>Craniata</taxon>
        <taxon>Vertebrata</taxon>
        <taxon>Euteleostomi</taxon>
        <taxon>Mammalia</taxon>
        <taxon>Eutheria</taxon>
        <taxon>Laurasiatheria</taxon>
        <taxon>Artiodactyla</taxon>
        <taxon>Ruminantia</taxon>
        <taxon>Pecora</taxon>
        <taxon>Bovidae</taxon>
        <taxon>Caprinae</taxon>
        <taxon>Ovis</taxon>
    </lineage>
</organism>
<sequence>MELEMADLNFFTLKYKQAERERKYHQLQDEYFTSAVVLALILAALFGLVYLLIIPQSVAVLLLLVFCICFLVACVLYLHITRVQIRTVLCIFIVVLIYSVAQGCVVGCLPWSWSSSPNGSLVVLSSGGRDPVLPAPPCESAPHALLCGLVGTLPLAIFLRVSSLPKMILLAVLTTSYILVLELSGYTKAMGAGAVSGRSFEPIVAILLFSCTLALHARQVDVKLRLDYLWAAQARGDPLLPVGGGGNQGIPWEEFQAEEERDDMEKVKLDNKRILFNLLPAHVAQHFLMSNPRNMDLYYQSYSQVGVMFASIPNFNDFYIELDGNNMGVECLRLLNEIIADFDENLSCDRMKKTHCFPECTYLLCACFRRLYTAVTCLKCYVTFNSFVFQTKLMDKDFYKDLEKIKTIGSTYMAAVGLAPTAGTKAKKCISSHLSTLADFAIEMFDVLDEINYQSYNDFVLRVGINVGPVVAGVIGARRPQYDIWGNTVNVASRMDSTGVQGRIQVTEEVHRLLRRGSYRFVCRGKVSVKGKGEMLTYFLEGRTDGNGSQTRSLNSERKMCPYGRAGLQTRLAAGHPPVPPAAGLPVGAGPGALQGSGLAPGPPGQHLPPGASGKEA</sequence>
<reference evidence="1" key="1">
    <citation type="submission" date="2022-03" db="EMBL/GenBank/DDBJ databases">
        <title>Genomic analyses of argali, domestic sheep and their hybrids provide insights into chromosomal evolution, heterosis and genetic basis of agronomic traits.</title>
        <authorList>
            <person name="Li M."/>
        </authorList>
    </citation>
    <scope>NUCLEOTIDE SEQUENCE</scope>
    <source>
        <strain evidence="1">F1 hybrid</strain>
    </source>
</reference>